<dbReference type="AlphaFoldDB" id="A0A4P9Z3C9"/>
<evidence type="ECO:0000259" key="8">
    <source>
        <dbReference type="PROSITE" id="PS50090"/>
    </source>
</evidence>
<evidence type="ECO:0000256" key="5">
    <source>
        <dbReference type="ARBA" id="ARBA00023242"/>
    </source>
</evidence>
<comment type="subcellular location">
    <subcellularLocation>
        <location evidence="1">Nucleus</location>
    </subcellularLocation>
</comment>
<keyword evidence="2" id="KW-0805">Transcription regulation</keyword>
<feature type="compositionally biased region" description="Polar residues" evidence="7">
    <location>
        <begin position="242"/>
        <end position="254"/>
    </location>
</feature>
<name>A0A4P9Z3C9_9FUNG</name>
<evidence type="ECO:0000256" key="6">
    <source>
        <dbReference type="SAM" id="Coils"/>
    </source>
</evidence>
<gene>
    <name evidence="9" type="ORF">SYNPS1DRAFT_27279</name>
</gene>
<dbReference type="EMBL" id="KZ989279">
    <property type="protein sequence ID" value="RKP27057.1"/>
    <property type="molecule type" value="Genomic_DNA"/>
</dbReference>
<dbReference type="InterPro" id="IPR044822">
    <property type="entry name" value="Myb_DNA-bind_4"/>
</dbReference>
<sequence>MSDSPSVSPERSNSPPSNTHPSPSSAPASGRRVVRDVNWRDVETFRLLQIKREISEESRRSRFNSNLWALVSYRMREAGYQRTAYQCITRWRRLVQRYHELQRIHQENPQQVQSWTYYREMEEQMDAVERRASVPRRSAVGGRRREGSLSVPSVSPVGTPTSLNFSVPMNNVRSGPSMVIRSPPLARRSARELTNPYILTAPVTDGLPYPPLIDDGRAGNSGDESRGNPQVVGAPLHCRSRGSFSSGQSNQLPPLSSVHPLAPVSNPLRHRSSPLLSGATPSHFPSPLNLSLPRSSRPIGPGPPPPGMHGRPFSPTRPGPHISSPHDPLPRLSMLHEPPNPGPPPPVNTGNIYSTLSSPRPPLPSETLQALNESLNILRDNQQTMTHFHERLLHELHQQRAENNLIRQERKQEFTSYIEELREERRQCHTLISESQERFITFLKDLCLEMSSKLSASRCPTHQHQSPADHSME</sequence>
<keyword evidence="10" id="KW-1185">Reference proteome</keyword>
<dbReference type="Pfam" id="PF13837">
    <property type="entry name" value="Myb_DNA-bind_4"/>
    <property type="match status" value="1"/>
</dbReference>
<feature type="coiled-coil region" evidence="6">
    <location>
        <begin position="389"/>
        <end position="438"/>
    </location>
</feature>
<protein>
    <recommendedName>
        <fullName evidence="8">Myb-like domain-containing protein</fullName>
    </recommendedName>
</protein>
<proteinExistence type="predicted"/>
<feature type="region of interest" description="Disordered" evidence="7">
    <location>
        <begin position="1"/>
        <end position="32"/>
    </location>
</feature>
<organism evidence="9 10">
    <name type="scientific">Syncephalis pseudoplumigaleata</name>
    <dbReference type="NCBI Taxonomy" id="1712513"/>
    <lineage>
        <taxon>Eukaryota</taxon>
        <taxon>Fungi</taxon>
        <taxon>Fungi incertae sedis</taxon>
        <taxon>Zoopagomycota</taxon>
        <taxon>Zoopagomycotina</taxon>
        <taxon>Zoopagomycetes</taxon>
        <taxon>Zoopagales</taxon>
        <taxon>Piptocephalidaceae</taxon>
        <taxon>Syncephalis</taxon>
    </lineage>
</organism>
<dbReference type="PANTHER" id="PTHR21654:SF84">
    <property type="entry name" value="SI:DKEY-66I24.7"/>
    <property type="match status" value="1"/>
</dbReference>
<feature type="region of interest" description="Disordered" evidence="7">
    <location>
        <begin position="204"/>
        <end position="363"/>
    </location>
</feature>
<keyword evidence="6" id="KW-0175">Coiled coil</keyword>
<dbReference type="GO" id="GO:0010468">
    <property type="term" value="P:regulation of gene expression"/>
    <property type="evidence" value="ECO:0007669"/>
    <property type="project" value="UniProtKB-ARBA"/>
</dbReference>
<dbReference type="Gene3D" id="1.10.10.60">
    <property type="entry name" value="Homeodomain-like"/>
    <property type="match status" value="1"/>
</dbReference>
<feature type="domain" description="Myb-like" evidence="8">
    <location>
        <begin position="31"/>
        <end position="95"/>
    </location>
</feature>
<keyword evidence="4" id="KW-0804">Transcription</keyword>
<accession>A0A4P9Z3C9</accession>
<evidence type="ECO:0000256" key="7">
    <source>
        <dbReference type="SAM" id="MobiDB-lite"/>
    </source>
</evidence>
<evidence type="ECO:0000313" key="9">
    <source>
        <dbReference type="EMBL" id="RKP27057.1"/>
    </source>
</evidence>
<dbReference type="GO" id="GO:0005634">
    <property type="term" value="C:nucleus"/>
    <property type="evidence" value="ECO:0007669"/>
    <property type="project" value="UniProtKB-SubCell"/>
</dbReference>
<reference evidence="10" key="1">
    <citation type="journal article" date="2018" name="Nat. Microbiol.">
        <title>Leveraging single-cell genomics to expand the fungal tree of life.</title>
        <authorList>
            <person name="Ahrendt S.R."/>
            <person name="Quandt C.A."/>
            <person name="Ciobanu D."/>
            <person name="Clum A."/>
            <person name="Salamov A."/>
            <person name="Andreopoulos B."/>
            <person name="Cheng J.F."/>
            <person name="Woyke T."/>
            <person name="Pelin A."/>
            <person name="Henrissat B."/>
            <person name="Reynolds N.K."/>
            <person name="Benny G.L."/>
            <person name="Smith M.E."/>
            <person name="James T.Y."/>
            <person name="Grigoriev I.V."/>
        </authorList>
    </citation>
    <scope>NUCLEOTIDE SEQUENCE [LARGE SCALE GENOMIC DNA]</scope>
    <source>
        <strain evidence="10">Benny S71-1</strain>
    </source>
</reference>
<dbReference type="PANTHER" id="PTHR21654">
    <property type="entry name" value="FI21293P1"/>
    <property type="match status" value="1"/>
</dbReference>
<dbReference type="GO" id="GO:0003677">
    <property type="term" value="F:DNA binding"/>
    <property type="evidence" value="ECO:0007669"/>
    <property type="project" value="UniProtKB-KW"/>
</dbReference>
<evidence type="ECO:0000256" key="3">
    <source>
        <dbReference type="ARBA" id="ARBA00023125"/>
    </source>
</evidence>
<dbReference type="OrthoDB" id="691673at2759"/>
<feature type="compositionally biased region" description="Pro residues" evidence="7">
    <location>
        <begin position="338"/>
        <end position="347"/>
    </location>
</feature>
<dbReference type="InterPro" id="IPR001005">
    <property type="entry name" value="SANT/Myb"/>
</dbReference>
<keyword evidence="3" id="KW-0238">DNA-binding</keyword>
<keyword evidence="5" id="KW-0539">Nucleus</keyword>
<dbReference type="CDD" id="cd12203">
    <property type="entry name" value="GT1"/>
    <property type="match status" value="1"/>
</dbReference>
<evidence type="ECO:0000256" key="4">
    <source>
        <dbReference type="ARBA" id="ARBA00023163"/>
    </source>
</evidence>
<feature type="compositionally biased region" description="Low complexity" evidence="7">
    <location>
        <begin position="285"/>
        <end position="299"/>
    </location>
</feature>
<evidence type="ECO:0000256" key="1">
    <source>
        <dbReference type="ARBA" id="ARBA00004123"/>
    </source>
</evidence>
<feature type="compositionally biased region" description="Low complexity" evidence="7">
    <location>
        <begin position="12"/>
        <end position="31"/>
    </location>
</feature>
<dbReference type="Proteomes" id="UP000278143">
    <property type="component" value="Unassembled WGS sequence"/>
</dbReference>
<feature type="compositionally biased region" description="Polar residues" evidence="7">
    <location>
        <begin position="1"/>
        <end position="11"/>
    </location>
</feature>
<evidence type="ECO:0000256" key="2">
    <source>
        <dbReference type="ARBA" id="ARBA00023015"/>
    </source>
</evidence>
<dbReference type="PROSITE" id="PS50090">
    <property type="entry name" value="MYB_LIKE"/>
    <property type="match status" value="1"/>
</dbReference>
<feature type="region of interest" description="Disordered" evidence="7">
    <location>
        <begin position="129"/>
        <end position="155"/>
    </location>
</feature>
<evidence type="ECO:0000313" key="10">
    <source>
        <dbReference type="Proteomes" id="UP000278143"/>
    </source>
</evidence>